<gene>
    <name evidence="6" type="ORF">PGLA2088_LOCUS40659</name>
</gene>
<dbReference type="AlphaFoldDB" id="A0A813L957"/>
<evidence type="ECO:0000256" key="3">
    <source>
        <dbReference type="PROSITE-ProRule" id="PRU00175"/>
    </source>
</evidence>
<evidence type="ECO:0000256" key="1">
    <source>
        <dbReference type="ARBA" id="ARBA00022441"/>
    </source>
</evidence>
<dbReference type="Gene3D" id="3.30.40.10">
    <property type="entry name" value="Zinc/RING finger domain, C3HC4 (zinc finger)"/>
    <property type="match status" value="1"/>
</dbReference>
<dbReference type="InterPro" id="IPR013083">
    <property type="entry name" value="Znf_RING/FYVE/PHD"/>
</dbReference>
<dbReference type="Pfam" id="PF13920">
    <property type="entry name" value="zf-C3HC4_3"/>
    <property type="match status" value="1"/>
</dbReference>
<keyword evidence="3" id="KW-0863">Zinc-finger</keyword>
<evidence type="ECO:0000313" key="6">
    <source>
        <dbReference type="EMBL" id="CAE8719441.1"/>
    </source>
</evidence>
<accession>A0A813L957</accession>
<evidence type="ECO:0000259" key="5">
    <source>
        <dbReference type="PROSITE" id="PS50089"/>
    </source>
</evidence>
<evidence type="ECO:0000256" key="4">
    <source>
        <dbReference type="SAM" id="MobiDB-lite"/>
    </source>
</evidence>
<dbReference type="PANTHER" id="PTHR46376:SF1">
    <property type="entry name" value="LEUCINE-ZIPPER-LIKE TRANSCRIPTIONAL REGULATOR 1"/>
    <property type="match status" value="1"/>
</dbReference>
<dbReference type="GO" id="GO:0005794">
    <property type="term" value="C:Golgi apparatus"/>
    <property type="evidence" value="ECO:0007669"/>
    <property type="project" value="TreeGrafter"/>
</dbReference>
<dbReference type="Proteomes" id="UP000626109">
    <property type="component" value="Unassembled WGS sequence"/>
</dbReference>
<dbReference type="InterPro" id="IPR001841">
    <property type="entry name" value="Znf_RING"/>
</dbReference>
<comment type="caution">
    <text evidence="6">The sequence shown here is derived from an EMBL/GenBank/DDBJ whole genome shotgun (WGS) entry which is preliminary data.</text>
</comment>
<feature type="region of interest" description="Disordered" evidence="4">
    <location>
        <begin position="137"/>
        <end position="176"/>
    </location>
</feature>
<organism evidence="6 7">
    <name type="scientific">Polarella glacialis</name>
    <name type="common">Dinoflagellate</name>
    <dbReference type="NCBI Taxonomy" id="89957"/>
    <lineage>
        <taxon>Eukaryota</taxon>
        <taxon>Sar</taxon>
        <taxon>Alveolata</taxon>
        <taxon>Dinophyceae</taxon>
        <taxon>Suessiales</taxon>
        <taxon>Suessiaceae</taxon>
        <taxon>Polarella</taxon>
    </lineage>
</organism>
<dbReference type="PROSITE" id="PS50089">
    <property type="entry name" value="ZF_RING_2"/>
    <property type="match status" value="1"/>
</dbReference>
<keyword evidence="1" id="KW-0880">Kelch repeat</keyword>
<dbReference type="Pfam" id="PF24681">
    <property type="entry name" value="Kelch_KLHDC2_KLHL20_DRC7"/>
    <property type="match status" value="1"/>
</dbReference>
<dbReference type="GO" id="GO:0008270">
    <property type="term" value="F:zinc ion binding"/>
    <property type="evidence" value="ECO:0007669"/>
    <property type="project" value="UniProtKB-KW"/>
</dbReference>
<dbReference type="SUPFAM" id="SSF117281">
    <property type="entry name" value="Kelch motif"/>
    <property type="match status" value="1"/>
</dbReference>
<keyword evidence="3" id="KW-0479">Metal-binding</keyword>
<dbReference type="PANTHER" id="PTHR46376">
    <property type="entry name" value="LEUCINE-ZIPPER-LIKE TRANSCRIPTIONAL REGULATOR 1"/>
    <property type="match status" value="1"/>
</dbReference>
<dbReference type="InterPro" id="IPR051568">
    <property type="entry name" value="LZTR1/Attractin"/>
</dbReference>
<dbReference type="EMBL" id="CAJNNW010033543">
    <property type="protein sequence ID" value="CAE8719441.1"/>
    <property type="molecule type" value="Genomic_DNA"/>
</dbReference>
<dbReference type="Gene3D" id="2.120.10.80">
    <property type="entry name" value="Kelch-type beta propeller"/>
    <property type="match status" value="1"/>
</dbReference>
<dbReference type="InterPro" id="IPR015915">
    <property type="entry name" value="Kelch-typ_b-propeller"/>
</dbReference>
<proteinExistence type="predicted"/>
<keyword evidence="3" id="KW-0862">Zinc</keyword>
<feature type="compositionally biased region" description="Acidic residues" evidence="4">
    <location>
        <begin position="157"/>
        <end position="174"/>
    </location>
</feature>
<dbReference type="SUPFAM" id="SSF57850">
    <property type="entry name" value="RING/U-box"/>
    <property type="match status" value="1"/>
</dbReference>
<feature type="domain" description="RING-type" evidence="5">
    <location>
        <begin position="204"/>
        <end position="239"/>
    </location>
</feature>
<sequence>MPVGRFGHSAVVYRSGMFVFGGWDGHDTLDDLYEFSVTTSQWYSVPGRGDVPQSRYRHSAVVYGCCMFVFGGVDKRQARFADLCEFSFDTRSWSRMKTAGDPPSARTFHRAVMYGGCMYILGGFDGTRRNDMYKLAVPETQPRGEEKRRRRLQAESGEADEAAAEPQIGEEEGPLESNIETSRLRLQVFELQKRLESELERHLCKICYEREINTVILDCQHRAVCARCLDQVNVCPLCRAAITQTVLTYNA</sequence>
<dbReference type="SMART" id="SM00184">
    <property type="entry name" value="RING"/>
    <property type="match status" value="1"/>
</dbReference>
<keyword evidence="2" id="KW-0677">Repeat</keyword>
<name>A0A813L957_POLGL</name>
<reference evidence="6" key="1">
    <citation type="submission" date="2021-02" db="EMBL/GenBank/DDBJ databases">
        <authorList>
            <person name="Dougan E. K."/>
            <person name="Rhodes N."/>
            <person name="Thang M."/>
            <person name="Chan C."/>
        </authorList>
    </citation>
    <scope>NUCLEOTIDE SEQUENCE</scope>
</reference>
<evidence type="ECO:0000256" key="2">
    <source>
        <dbReference type="ARBA" id="ARBA00022737"/>
    </source>
</evidence>
<evidence type="ECO:0000313" key="7">
    <source>
        <dbReference type="Proteomes" id="UP000626109"/>
    </source>
</evidence>
<protein>
    <recommendedName>
        <fullName evidence="5">RING-type domain-containing protein</fullName>
    </recommendedName>
</protein>